<comment type="caution">
    <text evidence="5">The sequence shown here is derived from an EMBL/GenBank/DDBJ whole genome shotgun (WGS) entry which is preliminary data.</text>
</comment>
<protein>
    <submittedName>
        <fullName evidence="5">Site-specific integrase</fullName>
    </submittedName>
</protein>
<feature type="domain" description="Tyr recombinase" evidence="4">
    <location>
        <begin position="147"/>
        <end position="335"/>
    </location>
</feature>
<keyword evidence="3" id="KW-0233">DNA recombination</keyword>
<organism evidence="5 6">
    <name type="scientific">Joostella atrarenae</name>
    <dbReference type="NCBI Taxonomy" id="679257"/>
    <lineage>
        <taxon>Bacteria</taxon>
        <taxon>Pseudomonadati</taxon>
        <taxon>Bacteroidota</taxon>
        <taxon>Flavobacteriia</taxon>
        <taxon>Flavobacteriales</taxon>
        <taxon>Flavobacteriaceae</taxon>
        <taxon>Joostella</taxon>
    </lineage>
</organism>
<dbReference type="Pfam" id="PF17293">
    <property type="entry name" value="Arm-DNA-bind_5"/>
    <property type="match status" value="1"/>
</dbReference>
<dbReference type="InterPro" id="IPR011010">
    <property type="entry name" value="DNA_brk_join_enz"/>
</dbReference>
<dbReference type="PANTHER" id="PTHR30349:SF64">
    <property type="entry name" value="PROPHAGE INTEGRASE INTD-RELATED"/>
    <property type="match status" value="1"/>
</dbReference>
<dbReference type="InterPro" id="IPR035386">
    <property type="entry name" value="Arm-DNA-bind_5"/>
</dbReference>
<reference evidence="5 6" key="1">
    <citation type="submission" date="2021-01" db="EMBL/GenBank/DDBJ databases">
        <title>Genome sequencing of Joostella atrarenae M1-2 (= KCTC 23194).</title>
        <authorList>
            <person name="Zakaria M.R."/>
            <person name="Lam M.Q."/>
            <person name="Chong C.S."/>
        </authorList>
    </citation>
    <scope>NUCLEOTIDE SEQUENCE [LARGE SCALE GENOMIC DNA]</scope>
    <source>
        <strain evidence="5 6">M1-2</strain>
    </source>
</reference>
<gene>
    <name evidence="5" type="ORF">JM658_07760</name>
</gene>
<dbReference type="InterPro" id="IPR013762">
    <property type="entry name" value="Integrase-like_cat_sf"/>
</dbReference>
<dbReference type="Gene3D" id="1.10.150.130">
    <property type="match status" value="1"/>
</dbReference>
<dbReference type="Gene3D" id="1.10.443.10">
    <property type="entry name" value="Intergrase catalytic core"/>
    <property type="match status" value="1"/>
</dbReference>
<dbReference type="Proteomes" id="UP000829517">
    <property type="component" value="Unassembled WGS sequence"/>
</dbReference>
<dbReference type="RefSeq" id="WP_236958687.1">
    <property type="nucleotide sequence ID" value="NZ_JAETXX010000003.1"/>
</dbReference>
<evidence type="ECO:0000256" key="1">
    <source>
        <dbReference type="ARBA" id="ARBA00008857"/>
    </source>
</evidence>
<dbReference type="EMBL" id="JAETXX010000003">
    <property type="protein sequence ID" value="MCF8714722.1"/>
    <property type="molecule type" value="Genomic_DNA"/>
</dbReference>
<accession>A0ABS9J2Q9</accession>
<dbReference type="InterPro" id="IPR010998">
    <property type="entry name" value="Integrase_recombinase_N"/>
</dbReference>
<keyword evidence="2" id="KW-0238">DNA-binding</keyword>
<name>A0ABS9J2Q9_9FLAO</name>
<dbReference type="PANTHER" id="PTHR30349">
    <property type="entry name" value="PHAGE INTEGRASE-RELATED"/>
    <property type="match status" value="1"/>
</dbReference>
<dbReference type="InterPro" id="IPR050090">
    <property type="entry name" value="Tyrosine_recombinase_XerCD"/>
</dbReference>
<comment type="similarity">
    <text evidence="1">Belongs to the 'phage' integrase family.</text>
</comment>
<evidence type="ECO:0000259" key="4">
    <source>
        <dbReference type="PROSITE" id="PS51898"/>
    </source>
</evidence>
<evidence type="ECO:0000313" key="6">
    <source>
        <dbReference type="Proteomes" id="UP000829517"/>
    </source>
</evidence>
<proteinExistence type="inferred from homology"/>
<evidence type="ECO:0000256" key="2">
    <source>
        <dbReference type="ARBA" id="ARBA00023125"/>
    </source>
</evidence>
<dbReference type="Pfam" id="PF00589">
    <property type="entry name" value="Phage_integrase"/>
    <property type="match status" value="1"/>
</dbReference>
<sequence length="340" mass="39537">MSSITPFLIKRSNSKNLHPIAIRIIKDRKPSYIYIGQTIRLNQWDVKNCRVKKSHPDCLEINQLIITKLSKVNKSLINKDNLNFDELNIDLIKEFELYLEQKRNIVARTIANYMITLRTIYNLAISKSIVNAQNYPFGKGKHQIKFPESRKVGLNIQEIKLLENIKGLSEAQEYALNVWLLSFYFAGIRVSDVLKLKWSDFYDGKLHYRMGKNSKLVTLSVPDKVLKIMIKLERTETSIYLFKELEGVNLNDDKLLRTRIKTATRNFNRRLETVAEIVGIDKKISMHIARHSFGNISGDKIPIQMLQKLYRHSSVTTTILYQANFMQKDTAEALEKVINF</sequence>
<evidence type="ECO:0000256" key="3">
    <source>
        <dbReference type="ARBA" id="ARBA00023172"/>
    </source>
</evidence>
<dbReference type="InterPro" id="IPR002104">
    <property type="entry name" value="Integrase_catalytic"/>
</dbReference>
<dbReference type="SUPFAM" id="SSF56349">
    <property type="entry name" value="DNA breaking-rejoining enzymes"/>
    <property type="match status" value="1"/>
</dbReference>
<keyword evidence="6" id="KW-1185">Reference proteome</keyword>
<evidence type="ECO:0000313" key="5">
    <source>
        <dbReference type="EMBL" id="MCF8714722.1"/>
    </source>
</evidence>
<dbReference type="PROSITE" id="PS51898">
    <property type="entry name" value="TYR_RECOMBINASE"/>
    <property type="match status" value="1"/>
</dbReference>